<keyword evidence="12" id="KW-1185">Reference proteome</keyword>
<feature type="transmembrane region" description="Helical" evidence="10">
    <location>
        <begin position="333"/>
        <end position="355"/>
    </location>
</feature>
<gene>
    <name evidence="11" type="ORF">GRX03_01380</name>
</gene>
<dbReference type="AlphaFoldDB" id="A0A6B0T4P3"/>
<keyword evidence="3" id="KW-0050">Antiport</keyword>
<dbReference type="InterPro" id="IPR048279">
    <property type="entry name" value="MdtK-like"/>
</dbReference>
<dbReference type="OrthoDB" id="213143at2157"/>
<dbReference type="PANTHER" id="PTHR43298">
    <property type="entry name" value="MULTIDRUG RESISTANCE PROTEIN NORM-RELATED"/>
    <property type="match status" value="1"/>
</dbReference>
<keyword evidence="8 10" id="KW-0472">Membrane</keyword>
<sequence>MSKQTVDLALVGWAVGSAAVAGLAYAYAYWTLAKFVGIGLAGGAVALVSQNYGGDETGRASLVVKQGVWIALAIVLPVVAVYALFAEPLIGVLGSEPGPIGHGVTYLVIVAPALAFEYLNLLMSRTYAGVSDTFTPMVVRATGGVLNILLSVAFVVAGMGVVGVALGTLVSTAVVTVVLGWGVLGGSYPVPGMQASPVTFEVGGPQIDTELGRQLLTVSAPLIARGIGEMAIIFPLLWIAGVFGPVVVAAFEIGRRVRDLLISFSWGFSTASSTLVGQELGGGDETEAAAYGGAITRLSLVVHALAAAVVVLAAPWVAELFVSRPAELAQATVFVRVSAVAAVLLGANGAIVGALRGAGDTNWPFVATVVGQYGVALPVAAVGLVTPLGVAGLYGALVLGAGVPILINAWRYRSGRWKVVSREYRPSGH</sequence>
<dbReference type="InterPro" id="IPR002528">
    <property type="entry name" value="MATE_fam"/>
</dbReference>
<feature type="transmembrane region" description="Helical" evidence="10">
    <location>
        <begin position="231"/>
        <end position="251"/>
    </location>
</feature>
<evidence type="ECO:0000313" key="11">
    <source>
        <dbReference type="EMBL" id="MXR50262.1"/>
    </source>
</evidence>
<evidence type="ECO:0000256" key="4">
    <source>
        <dbReference type="ARBA" id="ARBA00022475"/>
    </source>
</evidence>
<evidence type="ECO:0000256" key="5">
    <source>
        <dbReference type="ARBA" id="ARBA00022692"/>
    </source>
</evidence>
<keyword evidence="2" id="KW-0813">Transport</keyword>
<dbReference type="EMBL" id="WUUT01000001">
    <property type="protein sequence ID" value="MXR50262.1"/>
    <property type="molecule type" value="Genomic_DNA"/>
</dbReference>
<evidence type="ECO:0000256" key="1">
    <source>
        <dbReference type="ARBA" id="ARBA00004651"/>
    </source>
</evidence>
<dbReference type="Pfam" id="PF01554">
    <property type="entry name" value="MatE"/>
    <property type="match status" value="2"/>
</dbReference>
<evidence type="ECO:0000256" key="10">
    <source>
        <dbReference type="SAM" id="Phobius"/>
    </source>
</evidence>
<feature type="transmembrane region" description="Helical" evidence="10">
    <location>
        <begin position="375"/>
        <end position="407"/>
    </location>
</feature>
<protein>
    <recommendedName>
        <fullName evidence="9">Multidrug-efflux transporter</fullName>
    </recommendedName>
</protein>
<dbReference type="Proteomes" id="UP000466535">
    <property type="component" value="Unassembled WGS sequence"/>
</dbReference>
<dbReference type="GO" id="GO:0015297">
    <property type="term" value="F:antiporter activity"/>
    <property type="evidence" value="ECO:0007669"/>
    <property type="project" value="UniProtKB-KW"/>
</dbReference>
<proteinExistence type="predicted"/>
<feature type="transmembrane region" description="Helical" evidence="10">
    <location>
        <begin position="300"/>
        <end position="321"/>
    </location>
</feature>
<feature type="transmembrane region" description="Helical" evidence="10">
    <location>
        <begin position="7"/>
        <end position="29"/>
    </location>
</feature>
<evidence type="ECO:0000256" key="2">
    <source>
        <dbReference type="ARBA" id="ARBA00022448"/>
    </source>
</evidence>
<dbReference type="PIRSF" id="PIRSF006603">
    <property type="entry name" value="DinF"/>
    <property type="match status" value="1"/>
</dbReference>
<keyword evidence="7" id="KW-0406">Ion transport</keyword>
<keyword evidence="4" id="KW-1003">Cell membrane</keyword>
<dbReference type="PANTHER" id="PTHR43298:SF2">
    <property type="entry name" value="FMN_FAD EXPORTER YEEO-RELATED"/>
    <property type="match status" value="1"/>
</dbReference>
<feature type="transmembrane region" description="Helical" evidence="10">
    <location>
        <begin position="35"/>
        <end position="54"/>
    </location>
</feature>
<evidence type="ECO:0000256" key="9">
    <source>
        <dbReference type="ARBA" id="ARBA00031636"/>
    </source>
</evidence>
<feature type="transmembrane region" description="Helical" evidence="10">
    <location>
        <begin position="144"/>
        <end position="166"/>
    </location>
</feature>
<evidence type="ECO:0000256" key="3">
    <source>
        <dbReference type="ARBA" id="ARBA00022449"/>
    </source>
</evidence>
<keyword evidence="5 10" id="KW-0812">Transmembrane</keyword>
<comment type="caution">
    <text evidence="11">The sequence shown here is derived from an EMBL/GenBank/DDBJ whole genome shotgun (WGS) entry which is preliminary data.</text>
</comment>
<keyword evidence="6 10" id="KW-1133">Transmembrane helix</keyword>
<dbReference type="NCBIfam" id="TIGR00797">
    <property type="entry name" value="matE"/>
    <property type="match status" value="1"/>
</dbReference>
<evidence type="ECO:0000256" key="8">
    <source>
        <dbReference type="ARBA" id="ARBA00023136"/>
    </source>
</evidence>
<name>A0A6B0T4P3_9EURY</name>
<organism evidence="11 12">
    <name type="scientific">Halovenus carboxidivorans</name>
    <dbReference type="NCBI Taxonomy" id="2692199"/>
    <lineage>
        <taxon>Archaea</taxon>
        <taxon>Methanobacteriati</taxon>
        <taxon>Methanobacteriota</taxon>
        <taxon>Stenosarchaea group</taxon>
        <taxon>Halobacteria</taxon>
        <taxon>Halobacteriales</taxon>
        <taxon>Haloarculaceae</taxon>
        <taxon>Halovenus</taxon>
    </lineage>
</organism>
<comment type="subcellular location">
    <subcellularLocation>
        <location evidence="1">Cell membrane</location>
        <topology evidence="1">Multi-pass membrane protein</topology>
    </subcellularLocation>
</comment>
<evidence type="ECO:0000256" key="7">
    <source>
        <dbReference type="ARBA" id="ARBA00023065"/>
    </source>
</evidence>
<feature type="transmembrane region" description="Helical" evidence="10">
    <location>
        <begin position="66"/>
        <end position="85"/>
    </location>
</feature>
<accession>A0A6B0T4P3</accession>
<reference evidence="11 12" key="1">
    <citation type="submission" date="2019-12" db="EMBL/GenBank/DDBJ databases">
        <title>Isolation and characterization of three novel carbon monoxide-oxidizing members of Halobacteria from salione crusts and soils.</title>
        <authorList>
            <person name="Myers M.R."/>
            <person name="King G.M."/>
        </authorList>
    </citation>
    <scope>NUCLEOTIDE SEQUENCE [LARGE SCALE GENOMIC DNA]</scope>
    <source>
        <strain evidence="11 12">WSH3</strain>
    </source>
</reference>
<feature type="transmembrane region" description="Helical" evidence="10">
    <location>
        <begin position="105"/>
        <end position="123"/>
    </location>
</feature>
<dbReference type="InterPro" id="IPR050222">
    <property type="entry name" value="MATE_MdtK"/>
</dbReference>
<evidence type="ECO:0000256" key="6">
    <source>
        <dbReference type="ARBA" id="ARBA00022989"/>
    </source>
</evidence>
<dbReference type="GO" id="GO:0005886">
    <property type="term" value="C:plasma membrane"/>
    <property type="evidence" value="ECO:0007669"/>
    <property type="project" value="UniProtKB-SubCell"/>
</dbReference>
<dbReference type="GO" id="GO:0042910">
    <property type="term" value="F:xenobiotic transmembrane transporter activity"/>
    <property type="evidence" value="ECO:0007669"/>
    <property type="project" value="InterPro"/>
</dbReference>
<dbReference type="GO" id="GO:0006811">
    <property type="term" value="P:monoatomic ion transport"/>
    <property type="evidence" value="ECO:0007669"/>
    <property type="project" value="UniProtKB-KW"/>
</dbReference>
<evidence type="ECO:0000313" key="12">
    <source>
        <dbReference type="Proteomes" id="UP000466535"/>
    </source>
</evidence>